<name>A0A2T0QAG0_9ACTN</name>
<sequence>MEWIVVLLVIAALVAVIVVLLRQRRAAEPQARPPAVPSDPFADTGTGGDPRSLKAGDMVEYLGDRSWVRGSLRLSEGGSTWSEHFLDLSEQGSPKRWLSVEEDPDLQLAMWTSLPESDLTPHSPVLEFEGVTYRLQERGTASYRSEGTTGLRPQGGMDYADYEAPDGRQLSFERFDHGRWEPSLGTPVPNGSLTIYPGS</sequence>
<evidence type="ECO:0000256" key="1">
    <source>
        <dbReference type="SAM" id="MobiDB-lite"/>
    </source>
</evidence>
<protein>
    <submittedName>
        <fullName evidence="3">Uncharacterized protein DUF4178</fullName>
    </submittedName>
</protein>
<organism evidence="3 4">
    <name type="scientific">Allonocardiopsis opalescens</name>
    <dbReference type="NCBI Taxonomy" id="1144618"/>
    <lineage>
        <taxon>Bacteria</taxon>
        <taxon>Bacillati</taxon>
        <taxon>Actinomycetota</taxon>
        <taxon>Actinomycetes</taxon>
        <taxon>Streptosporangiales</taxon>
        <taxon>Allonocardiopsis</taxon>
    </lineage>
</organism>
<dbReference type="Proteomes" id="UP000237846">
    <property type="component" value="Unassembled WGS sequence"/>
</dbReference>
<comment type="caution">
    <text evidence="3">The sequence shown here is derived from an EMBL/GenBank/DDBJ whole genome shotgun (WGS) entry which is preliminary data.</text>
</comment>
<dbReference type="EMBL" id="PVZC01000002">
    <property type="protein sequence ID" value="PRY00878.1"/>
    <property type="molecule type" value="Genomic_DNA"/>
</dbReference>
<accession>A0A2T0QAG0</accession>
<reference evidence="3 4" key="1">
    <citation type="submission" date="2018-03" db="EMBL/GenBank/DDBJ databases">
        <title>Genomic Encyclopedia of Archaeal and Bacterial Type Strains, Phase II (KMG-II): from individual species to whole genera.</title>
        <authorList>
            <person name="Goeker M."/>
        </authorList>
    </citation>
    <scope>NUCLEOTIDE SEQUENCE [LARGE SCALE GENOMIC DNA]</scope>
    <source>
        <strain evidence="3 4">DSM 45601</strain>
    </source>
</reference>
<evidence type="ECO:0000313" key="3">
    <source>
        <dbReference type="EMBL" id="PRY00878.1"/>
    </source>
</evidence>
<feature type="region of interest" description="Disordered" evidence="1">
    <location>
        <begin position="29"/>
        <end position="54"/>
    </location>
</feature>
<dbReference type="InterPro" id="IPR025235">
    <property type="entry name" value="DUF4178"/>
</dbReference>
<evidence type="ECO:0000313" key="4">
    <source>
        <dbReference type="Proteomes" id="UP000237846"/>
    </source>
</evidence>
<evidence type="ECO:0000259" key="2">
    <source>
        <dbReference type="Pfam" id="PF13785"/>
    </source>
</evidence>
<dbReference type="AlphaFoldDB" id="A0A2T0QAG0"/>
<feature type="region of interest" description="Disordered" evidence="1">
    <location>
        <begin position="141"/>
        <end position="163"/>
    </location>
</feature>
<proteinExistence type="predicted"/>
<keyword evidence="4" id="KW-1185">Reference proteome</keyword>
<dbReference type="OrthoDB" id="3775810at2"/>
<dbReference type="Pfam" id="PF13785">
    <property type="entry name" value="DUF4178"/>
    <property type="match status" value="1"/>
</dbReference>
<gene>
    <name evidence="3" type="ORF">CLV72_102510</name>
</gene>
<feature type="domain" description="DUF4178" evidence="2">
    <location>
        <begin position="54"/>
        <end position="189"/>
    </location>
</feature>